<name>A0A4Z0YC13_9PEZI</name>
<dbReference type="EMBL" id="SKBN01000165">
    <property type="protein sequence ID" value="TGJ81494.1"/>
    <property type="molecule type" value="Genomic_DNA"/>
</dbReference>
<accession>A0A4Z0YC13</accession>
<evidence type="ECO:0000259" key="2">
    <source>
        <dbReference type="Pfam" id="PF25486"/>
    </source>
</evidence>
<dbReference type="STRING" id="37992.A0A4Z0YC13"/>
<comment type="caution">
    <text evidence="3">The sequence shown here is derived from an EMBL/GenBank/DDBJ whole genome shotgun (WGS) entry which is preliminary data.</text>
</comment>
<reference evidence="3 4" key="1">
    <citation type="submission" date="2019-03" db="EMBL/GenBank/DDBJ databases">
        <title>Draft genome sequence of Xylaria hypoxylon DSM 108379, a ubiquitous saprotrophic-parasitic fungi on hardwood.</title>
        <authorList>
            <person name="Buettner E."/>
            <person name="Leonhardt S."/>
            <person name="Gebauer A.M."/>
            <person name="Liers C."/>
            <person name="Hofrichter M."/>
            <person name="Kellner H."/>
        </authorList>
    </citation>
    <scope>NUCLEOTIDE SEQUENCE [LARGE SCALE GENOMIC DNA]</scope>
    <source>
        <strain evidence="3 4">DSM 108379</strain>
    </source>
</reference>
<feature type="chain" id="PRO_5021476005" description="DUF7909 domain-containing protein" evidence="1">
    <location>
        <begin position="19"/>
        <end position="194"/>
    </location>
</feature>
<evidence type="ECO:0000313" key="4">
    <source>
        <dbReference type="Proteomes" id="UP000297716"/>
    </source>
</evidence>
<protein>
    <recommendedName>
        <fullName evidence="2">DUF7909 domain-containing protein</fullName>
    </recommendedName>
</protein>
<feature type="signal peptide" evidence="1">
    <location>
        <begin position="1"/>
        <end position="18"/>
    </location>
</feature>
<evidence type="ECO:0000313" key="3">
    <source>
        <dbReference type="EMBL" id="TGJ81494.1"/>
    </source>
</evidence>
<dbReference type="Pfam" id="PF25486">
    <property type="entry name" value="DUF7909"/>
    <property type="match status" value="1"/>
</dbReference>
<proteinExistence type="predicted"/>
<keyword evidence="4" id="KW-1185">Reference proteome</keyword>
<keyword evidence="1" id="KW-0732">Signal</keyword>
<gene>
    <name evidence="3" type="ORF">E0Z10_g7249</name>
</gene>
<evidence type="ECO:0000256" key="1">
    <source>
        <dbReference type="SAM" id="SignalP"/>
    </source>
</evidence>
<organism evidence="3 4">
    <name type="scientific">Xylaria hypoxylon</name>
    <dbReference type="NCBI Taxonomy" id="37992"/>
    <lineage>
        <taxon>Eukaryota</taxon>
        <taxon>Fungi</taxon>
        <taxon>Dikarya</taxon>
        <taxon>Ascomycota</taxon>
        <taxon>Pezizomycotina</taxon>
        <taxon>Sordariomycetes</taxon>
        <taxon>Xylariomycetidae</taxon>
        <taxon>Xylariales</taxon>
        <taxon>Xylariaceae</taxon>
        <taxon>Xylaria</taxon>
    </lineage>
</organism>
<dbReference type="Proteomes" id="UP000297716">
    <property type="component" value="Unassembled WGS sequence"/>
</dbReference>
<sequence>MMQSLALLLTSIIAASSACTIPTGPPLSNNITQGFSLQLQNASNPDVHNHFLNIWDWGGGDQHLFVSPSGNLTSELQLIDGVITLSSAFWDPPRRAVINGEYEPLDNTTKMFMTERGDPRAIWNVVYGCNPDTDALQLQLAFKARGDELGGLLGVRPFNGMYDFRWKGPGTSVNDPNRPWTHVTLAVVHNATLS</sequence>
<dbReference type="InterPro" id="IPR057231">
    <property type="entry name" value="DUF7909"/>
</dbReference>
<dbReference type="AlphaFoldDB" id="A0A4Z0YC13"/>
<feature type="domain" description="DUF7909" evidence="2">
    <location>
        <begin position="21"/>
        <end position="189"/>
    </location>
</feature>
<dbReference type="OrthoDB" id="5985073at2759"/>